<sequence>MWKIFLATATIACGVASQAMAEEKALVAECTGNGARFFLSDLTIDEASVAAGTELPSASGGILIIGAGRKPEWSTASRRQIDRECGGQGQEEVELFPGGLQPRDGNWRTVVKATRMEGCPEMLASAMAAQNKGPETTTRRVSFPKPFDPNKLPRDFNPGHSWSAAGNNRWTASIFTQGIDYGAEGAQKTDVRLTMELVSETEIRTSGSVKMTLPKFAQKVMNISGDCRVITDSVSTWIGD</sequence>
<name>A0ABT1CW40_9HYPH</name>
<protein>
    <submittedName>
        <fullName evidence="3">Uncharacterized protein</fullName>
    </submittedName>
</protein>
<feature type="region of interest" description="Disordered" evidence="1">
    <location>
        <begin position="130"/>
        <end position="154"/>
    </location>
</feature>
<dbReference type="EMBL" id="JAAAML010000004">
    <property type="protein sequence ID" value="MCO6410433.1"/>
    <property type="molecule type" value="Genomic_DNA"/>
</dbReference>
<organism evidence="3 4">
    <name type="scientific">Hoeflea alexandrii</name>
    <dbReference type="NCBI Taxonomy" id="288436"/>
    <lineage>
        <taxon>Bacteria</taxon>
        <taxon>Pseudomonadati</taxon>
        <taxon>Pseudomonadota</taxon>
        <taxon>Alphaproteobacteria</taxon>
        <taxon>Hyphomicrobiales</taxon>
        <taxon>Rhizobiaceae</taxon>
        <taxon>Hoeflea</taxon>
    </lineage>
</organism>
<feature type="chain" id="PRO_5047135779" evidence="2">
    <location>
        <begin position="22"/>
        <end position="240"/>
    </location>
</feature>
<gene>
    <name evidence="3" type="ORF">GTW23_19805</name>
</gene>
<dbReference type="RefSeq" id="WP_152009829.1">
    <property type="nucleotide sequence ID" value="NZ_JAAAML010000004.1"/>
</dbReference>
<comment type="caution">
    <text evidence="3">The sequence shown here is derived from an EMBL/GenBank/DDBJ whole genome shotgun (WGS) entry which is preliminary data.</text>
</comment>
<reference evidence="3 4" key="1">
    <citation type="submission" date="2020-01" db="EMBL/GenBank/DDBJ databases">
        <title>Genomes of bacteria type strains.</title>
        <authorList>
            <person name="Chen J."/>
            <person name="Zhu S."/>
            <person name="Yang J."/>
        </authorList>
    </citation>
    <scope>NUCLEOTIDE SEQUENCE [LARGE SCALE GENOMIC DNA]</scope>
    <source>
        <strain evidence="3 4">DSM 16655</strain>
    </source>
</reference>
<feature type="signal peptide" evidence="2">
    <location>
        <begin position="1"/>
        <end position="21"/>
    </location>
</feature>
<dbReference type="Proteomes" id="UP001320715">
    <property type="component" value="Unassembled WGS sequence"/>
</dbReference>
<evidence type="ECO:0000256" key="2">
    <source>
        <dbReference type="SAM" id="SignalP"/>
    </source>
</evidence>
<evidence type="ECO:0000313" key="3">
    <source>
        <dbReference type="EMBL" id="MCO6410433.1"/>
    </source>
</evidence>
<proteinExistence type="predicted"/>
<evidence type="ECO:0000313" key="4">
    <source>
        <dbReference type="Proteomes" id="UP001320715"/>
    </source>
</evidence>
<keyword evidence="4" id="KW-1185">Reference proteome</keyword>
<evidence type="ECO:0000256" key="1">
    <source>
        <dbReference type="SAM" id="MobiDB-lite"/>
    </source>
</evidence>
<keyword evidence="2" id="KW-0732">Signal</keyword>
<accession>A0ABT1CW40</accession>